<keyword evidence="3" id="KW-1185">Reference proteome</keyword>
<sequence>MMETFLKITALMTGIGIVLNFVLFPYLHREKVKKGIKDLKALIKPKDNNITSRGRGMKIGNLVLSDFILLDGLFDDYNFKFIKKEVEVKLPQDLLDVSQNLYLENQERKENNINPIFSDLKPYCIKSITFTREENGGEKKLCSIEIIRSSYFHSLISIKCLDDVLPDGQTIRNKYYSSIINDPYNLSPNGLNLIHGFGINVLVQTADNKIIIAQRNKLNVATSGGSYSISVGEHFNEESIDETHRRDIDIKKIAVRGIYEELGIEQEEIVDNGVKFLAIGFLPHAFQYGAVGFARVSIDSTEVWERIQMSKDGSREISDIKFVDFTLAGIVDFFKSTDVVLTQWLAGSLLISLMEINFITASKIASKFQDDYWRTDFLNKLSN</sequence>
<reference evidence="2 3" key="1">
    <citation type="journal article" date="2009" name="Stand. Genomic Sci.">
        <title>Complete genome sequence of Pedobacter heparinus type strain (HIM 762-3).</title>
        <authorList>
            <person name="Han C."/>
            <person name="Spring S."/>
            <person name="Lapidus A."/>
            <person name="Del Rio T.G."/>
            <person name="Tice H."/>
            <person name="Copeland A."/>
            <person name="Cheng J.F."/>
            <person name="Lucas S."/>
            <person name="Chen F."/>
            <person name="Nolan M."/>
            <person name="Bruce D."/>
            <person name="Goodwin L."/>
            <person name="Pitluck S."/>
            <person name="Ivanova N."/>
            <person name="Mavromatis K."/>
            <person name="Mikhailova N."/>
            <person name="Pati A."/>
            <person name="Chen A."/>
            <person name="Palaniappan K."/>
            <person name="Land M."/>
            <person name="Hauser L."/>
            <person name="Chang Y.J."/>
            <person name="Jeffries C.C."/>
            <person name="Saunders E."/>
            <person name="Chertkov O."/>
            <person name="Brettin T."/>
            <person name="Goker M."/>
            <person name="Rohde M."/>
            <person name="Bristow J."/>
            <person name="Eisen J.A."/>
            <person name="Markowitz V."/>
            <person name="Hugenholtz P."/>
            <person name="Kyrpides N.C."/>
            <person name="Klenk H.P."/>
            <person name="Detter J.C."/>
        </authorList>
    </citation>
    <scope>NUCLEOTIDE SEQUENCE [LARGE SCALE GENOMIC DNA]</scope>
    <source>
        <strain evidence="3">ATCC 13125 / DSM 2366 / CIP 104194 / JCM 7457 / NBRC 12017 / NCIMB 9290 / NRRL B-14731 / HIM 762-3</strain>
    </source>
</reference>
<accession>C6Y1Q6</accession>
<dbReference type="RefSeq" id="WP_015808659.1">
    <property type="nucleotide sequence ID" value="NC_013061.1"/>
</dbReference>
<dbReference type="EMBL" id="CP001681">
    <property type="protein sequence ID" value="ACU05048.1"/>
    <property type="molecule type" value="Genomic_DNA"/>
</dbReference>
<proteinExistence type="predicted"/>
<keyword evidence="2" id="KW-0378">Hydrolase</keyword>
<evidence type="ECO:0000313" key="3">
    <source>
        <dbReference type="Proteomes" id="UP000000852"/>
    </source>
</evidence>
<evidence type="ECO:0000256" key="1">
    <source>
        <dbReference type="SAM" id="Phobius"/>
    </source>
</evidence>
<dbReference type="HOGENOM" id="CLU_060913_0_0_10"/>
<dbReference type="Proteomes" id="UP000000852">
    <property type="component" value="Chromosome"/>
</dbReference>
<gene>
    <name evidence="2" type="ordered locus">Phep_2849</name>
</gene>
<evidence type="ECO:0000313" key="2">
    <source>
        <dbReference type="EMBL" id="ACU05048.1"/>
    </source>
</evidence>
<dbReference type="GO" id="GO:0016787">
    <property type="term" value="F:hydrolase activity"/>
    <property type="evidence" value="ECO:0007669"/>
    <property type="project" value="UniProtKB-KW"/>
</dbReference>
<dbReference type="OrthoDB" id="5178870at2"/>
<keyword evidence="1" id="KW-0472">Membrane</keyword>
<dbReference type="KEGG" id="phe:Phep_2849"/>
<keyword evidence="1" id="KW-0812">Transmembrane</keyword>
<name>C6Y1Q6_PEDHD</name>
<organism evidence="2 3">
    <name type="scientific">Pedobacter heparinus (strain ATCC 13125 / DSM 2366 / CIP 104194 / JCM 7457 / NBRC 12017 / NCIMB 9290 / NRRL B-14731 / HIM 762-3)</name>
    <dbReference type="NCBI Taxonomy" id="485917"/>
    <lineage>
        <taxon>Bacteria</taxon>
        <taxon>Pseudomonadati</taxon>
        <taxon>Bacteroidota</taxon>
        <taxon>Sphingobacteriia</taxon>
        <taxon>Sphingobacteriales</taxon>
        <taxon>Sphingobacteriaceae</taxon>
        <taxon>Pedobacter</taxon>
    </lineage>
</organism>
<keyword evidence="1" id="KW-1133">Transmembrane helix</keyword>
<protein>
    <submittedName>
        <fullName evidence="2">NUDIX hydrolase</fullName>
    </submittedName>
</protein>
<dbReference type="Gene3D" id="3.90.79.10">
    <property type="entry name" value="Nucleoside Triphosphate Pyrophosphohydrolase"/>
    <property type="match status" value="1"/>
</dbReference>
<feature type="transmembrane region" description="Helical" evidence="1">
    <location>
        <begin position="6"/>
        <end position="27"/>
    </location>
</feature>
<dbReference type="AlphaFoldDB" id="C6Y1Q6"/>
<dbReference type="STRING" id="485917.Phep_2849"/>